<evidence type="ECO:0000256" key="6">
    <source>
        <dbReference type="ARBA" id="ARBA00022967"/>
    </source>
</evidence>
<protein>
    <recommendedName>
        <fullName evidence="10">Cytochrome c oxidase polypeptide 4</fullName>
        <ecNumber evidence="10">7.1.1.9</ecNumber>
    </recommendedName>
    <alternativeName>
        <fullName evidence="10">Cytochrome aa3 subunit 4</fullName>
    </alternativeName>
    <alternativeName>
        <fullName evidence="10">Cytochrome c oxidase polypeptide IV</fullName>
    </alternativeName>
</protein>
<dbReference type="PIRSF" id="PIRSF017385">
    <property type="entry name" value="CtaF"/>
    <property type="match status" value="1"/>
</dbReference>
<evidence type="ECO:0000256" key="1">
    <source>
        <dbReference type="ARBA" id="ARBA00002536"/>
    </source>
</evidence>
<comment type="catalytic activity">
    <reaction evidence="9 10">
        <text>4 Fe(II)-[cytochrome c] + O2 + 8 H(+)(in) = 4 Fe(III)-[cytochrome c] + 2 H2O + 4 H(+)(out)</text>
        <dbReference type="Rhea" id="RHEA:11436"/>
        <dbReference type="Rhea" id="RHEA-COMP:10350"/>
        <dbReference type="Rhea" id="RHEA-COMP:14399"/>
        <dbReference type="ChEBI" id="CHEBI:15377"/>
        <dbReference type="ChEBI" id="CHEBI:15378"/>
        <dbReference type="ChEBI" id="CHEBI:15379"/>
        <dbReference type="ChEBI" id="CHEBI:29033"/>
        <dbReference type="ChEBI" id="CHEBI:29034"/>
        <dbReference type="EC" id="7.1.1.9"/>
    </reaction>
</comment>
<comment type="subunit">
    <text evidence="10">Associates with subunits I, II and III to form cytochrome c oxidase.</text>
</comment>
<evidence type="ECO:0000256" key="2">
    <source>
        <dbReference type="ARBA" id="ARBA00004651"/>
    </source>
</evidence>
<dbReference type="Proteomes" id="UP000680866">
    <property type="component" value="Chromosome"/>
</dbReference>
<evidence type="ECO:0000256" key="8">
    <source>
        <dbReference type="ARBA" id="ARBA00023136"/>
    </source>
</evidence>
<evidence type="ECO:0000313" key="13">
    <source>
        <dbReference type="Proteomes" id="UP000680866"/>
    </source>
</evidence>
<keyword evidence="5 11" id="KW-0812">Transmembrane</keyword>
<feature type="transmembrane region" description="Helical" evidence="11">
    <location>
        <begin position="39"/>
        <end position="59"/>
    </location>
</feature>
<feature type="transmembrane region" description="Helical" evidence="11">
    <location>
        <begin position="89"/>
        <end position="108"/>
    </location>
</feature>
<dbReference type="GO" id="GO:0022900">
    <property type="term" value="P:electron transport chain"/>
    <property type="evidence" value="ECO:0007669"/>
    <property type="project" value="InterPro"/>
</dbReference>
<name>A0A810MUX7_9ACTN</name>
<evidence type="ECO:0000256" key="3">
    <source>
        <dbReference type="ARBA" id="ARBA00006870"/>
    </source>
</evidence>
<evidence type="ECO:0000256" key="10">
    <source>
        <dbReference type="PIRNR" id="PIRNR017385"/>
    </source>
</evidence>
<comment type="subcellular location">
    <subcellularLocation>
        <location evidence="2">Cell membrane</location>
        <topology evidence="2">Multi-pass membrane protein</topology>
    </subcellularLocation>
</comment>
<dbReference type="AlphaFoldDB" id="A0A810MUX7"/>
<organism evidence="12 13">
    <name type="scientific">Polymorphospora rubra</name>
    <dbReference type="NCBI Taxonomy" id="338584"/>
    <lineage>
        <taxon>Bacteria</taxon>
        <taxon>Bacillati</taxon>
        <taxon>Actinomycetota</taxon>
        <taxon>Actinomycetes</taxon>
        <taxon>Micromonosporales</taxon>
        <taxon>Micromonosporaceae</taxon>
        <taxon>Polymorphospora</taxon>
    </lineage>
</organism>
<comment type="function">
    <text evidence="1 10">Part of cytochrome c oxidase, its function is unknown.</text>
</comment>
<dbReference type="EMBL" id="AP023359">
    <property type="protein sequence ID" value="BCJ63463.1"/>
    <property type="molecule type" value="Genomic_DNA"/>
</dbReference>
<keyword evidence="13" id="KW-1185">Reference proteome</keyword>
<dbReference type="GO" id="GO:0004129">
    <property type="term" value="F:cytochrome-c oxidase activity"/>
    <property type="evidence" value="ECO:0007669"/>
    <property type="project" value="UniProtKB-EC"/>
</dbReference>
<keyword evidence="4 10" id="KW-1003">Cell membrane</keyword>
<sequence>MKTEWRLFLIIAGFLLAATFVYGFWTNGQLGHVEWIGTVALALSFLLCLMCGGFFWFVSRRIDLRPEDRPDAEISDGAGEIGFFSPGSYWPFGIALAATVAGLGLVFWQLWLVAVGMVAVILTACGLLFEYYTGTRRTAEH</sequence>
<keyword evidence="6 10" id="KW-1278">Translocase</keyword>
<feature type="transmembrane region" description="Helical" evidence="11">
    <location>
        <begin position="114"/>
        <end position="132"/>
    </location>
</feature>
<evidence type="ECO:0000256" key="5">
    <source>
        <dbReference type="ARBA" id="ARBA00022692"/>
    </source>
</evidence>
<comment type="similarity">
    <text evidence="3 10">Belongs to the cytochrome c oxidase bacterial subunit CtaF family.</text>
</comment>
<evidence type="ECO:0000256" key="11">
    <source>
        <dbReference type="SAM" id="Phobius"/>
    </source>
</evidence>
<keyword evidence="7 11" id="KW-1133">Transmembrane helix</keyword>
<evidence type="ECO:0000256" key="7">
    <source>
        <dbReference type="ARBA" id="ARBA00022989"/>
    </source>
</evidence>
<dbReference type="GO" id="GO:0005886">
    <property type="term" value="C:plasma membrane"/>
    <property type="evidence" value="ECO:0007669"/>
    <property type="project" value="UniProtKB-SubCell"/>
</dbReference>
<accession>A0A810MUX7</accession>
<evidence type="ECO:0000256" key="9">
    <source>
        <dbReference type="ARBA" id="ARBA00047816"/>
    </source>
</evidence>
<dbReference type="RefSeq" id="WP_212821146.1">
    <property type="nucleotide sequence ID" value="NZ_AP023359.1"/>
</dbReference>
<dbReference type="EC" id="7.1.1.9" evidence="10"/>
<dbReference type="InterPro" id="IPR021050">
    <property type="entry name" value="Cyt_c_oxidase_su4_actinobac"/>
</dbReference>
<dbReference type="KEGG" id="pry:Prubr_04840"/>
<proteinExistence type="inferred from homology"/>
<gene>
    <name evidence="12" type="ORF">Prubr_04840</name>
</gene>
<evidence type="ECO:0000313" key="12">
    <source>
        <dbReference type="EMBL" id="BCJ63463.1"/>
    </source>
</evidence>
<dbReference type="Pfam" id="PF12270">
    <property type="entry name" value="Cyt_c_ox_IV"/>
    <property type="match status" value="1"/>
</dbReference>
<evidence type="ECO:0000256" key="4">
    <source>
        <dbReference type="ARBA" id="ARBA00022475"/>
    </source>
</evidence>
<reference evidence="12" key="1">
    <citation type="submission" date="2020-08" db="EMBL/GenBank/DDBJ databases">
        <title>Whole genome shotgun sequence of Polymorphospora rubra NBRC 101157.</title>
        <authorList>
            <person name="Komaki H."/>
            <person name="Tamura T."/>
        </authorList>
    </citation>
    <scope>NUCLEOTIDE SEQUENCE</scope>
    <source>
        <strain evidence="12">NBRC 101157</strain>
    </source>
</reference>
<keyword evidence="8 10" id="KW-0472">Membrane</keyword>